<comment type="caution">
    <text evidence="1">The sequence shown here is derived from an EMBL/GenBank/DDBJ whole genome shotgun (WGS) entry which is preliminary data.</text>
</comment>
<dbReference type="AlphaFoldDB" id="A0A2S6HKU9"/>
<accession>A0A2S6HKU9</accession>
<organism evidence="1 2">
    <name type="scientific">Methylobacter tundripaludum</name>
    <dbReference type="NCBI Taxonomy" id="173365"/>
    <lineage>
        <taxon>Bacteria</taxon>
        <taxon>Pseudomonadati</taxon>
        <taxon>Pseudomonadota</taxon>
        <taxon>Gammaproteobacteria</taxon>
        <taxon>Methylococcales</taxon>
        <taxon>Methylococcaceae</taxon>
        <taxon>Methylobacter</taxon>
    </lineage>
</organism>
<evidence type="ECO:0000313" key="1">
    <source>
        <dbReference type="EMBL" id="PPK78001.1"/>
    </source>
</evidence>
<dbReference type="RefSeq" id="WP_181050015.1">
    <property type="nucleotide sequence ID" value="NZ_PTIZ01000001.1"/>
</dbReference>
<name>A0A2S6HKU9_9GAMM</name>
<dbReference type="Proteomes" id="UP000240010">
    <property type="component" value="Unassembled WGS sequence"/>
</dbReference>
<proteinExistence type="predicted"/>
<protein>
    <submittedName>
        <fullName evidence="1">Uncharacterized protein</fullName>
    </submittedName>
</protein>
<evidence type="ECO:0000313" key="2">
    <source>
        <dbReference type="Proteomes" id="UP000240010"/>
    </source>
</evidence>
<gene>
    <name evidence="1" type="ORF">B0F87_101383</name>
</gene>
<dbReference type="EMBL" id="PTIZ01000001">
    <property type="protein sequence ID" value="PPK78001.1"/>
    <property type="molecule type" value="Genomic_DNA"/>
</dbReference>
<sequence>MITMFPYGIVIPDFDGNKVDLGPCLLRLLGTVHEKHENIQRDTTL</sequence>
<reference evidence="1 2" key="1">
    <citation type="submission" date="2018-02" db="EMBL/GenBank/DDBJ databases">
        <title>Subsurface microbial communities from deep shales in Ohio and West Virginia, USA.</title>
        <authorList>
            <person name="Wrighton K."/>
        </authorList>
    </citation>
    <scope>NUCLEOTIDE SEQUENCE [LARGE SCALE GENOMIC DNA]</scope>
    <source>
        <strain evidence="1 2">OWC-DMM</strain>
    </source>
</reference>